<proteinExistence type="predicted"/>
<organism evidence="1 2">
    <name type="scientific">Phytophthora pseudosyringae</name>
    <dbReference type="NCBI Taxonomy" id="221518"/>
    <lineage>
        <taxon>Eukaryota</taxon>
        <taxon>Sar</taxon>
        <taxon>Stramenopiles</taxon>
        <taxon>Oomycota</taxon>
        <taxon>Peronosporomycetes</taxon>
        <taxon>Peronosporales</taxon>
        <taxon>Peronosporaceae</taxon>
        <taxon>Phytophthora</taxon>
    </lineage>
</organism>
<comment type="caution">
    <text evidence="1">The sequence shown here is derived from an EMBL/GenBank/DDBJ whole genome shotgun (WGS) entry which is preliminary data.</text>
</comment>
<evidence type="ECO:0000313" key="2">
    <source>
        <dbReference type="Proteomes" id="UP000694044"/>
    </source>
</evidence>
<protein>
    <submittedName>
        <fullName evidence="1">Uncharacterized protein</fullName>
    </submittedName>
</protein>
<dbReference type="AlphaFoldDB" id="A0A8T1V3C7"/>
<name>A0A8T1V3C7_9STRA</name>
<reference evidence="1" key="1">
    <citation type="submission" date="2021-02" db="EMBL/GenBank/DDBJ databases">
        <authorList>
            <person name="Palmer J.M."/>
        </authorList>
    </citation>
    <scope>NUCLEOTIDE SEQUENCE</scope>
    <source>
        <strain evidence="1">SCRP734</strain>
    </source>
</reference>
<dbReference type="Proteomes" id="UP000694044">
    <property type="component" value="Unassembled WGS sequence"/>
</dbReference>
<accession>A0A8T1V3C7</accession>
<gene>
    <name evidence="1" type="ORF">PHYPSEUDO_015258</name>
</gene>
<keyword evidence="2" id="KW-1185">Reference proteome</keyword>
<dbReference type="EMBL" id="JAGDFM010000929">
    <property type="protein sequence ID" value="KAG7375777.1"/>
    <property type="molecule type" value="Genomic_DNA"/>
</dbReference>
<sequence length="118" mass="12679">MVKQARVRSLGPSCVMAPMPSAFHFRPTASAAAGGALRKKRRALLGPLLQDRRRFCAPPRTSEWDAVRWDFTNGWPRAMGSSGEMSSAFGLCEQVGYVAEIFTSLTACGAVTSPVSSV</sequence>
<evidence type="ECO:0000313" key="1">
    <source>
        <dbReference type="EMBL" id="KAG7375777.1"/>
    </source>
</evidence>